<dbReference type="FunFam" id="3.40.50.800:FF:000001">
    <property type="entry name" value="Threonine--tRNA ligase"/>
    <property type="match status" value="1"/>
</dbReference>
<dbReference type="Gene3D" id="3.30.930.10">
    <property type="entry name" value="Bira Bifunctional Protein, Domain 2"/>
    <property type="match status" value="1"/>
</dbReference>
<dbReference type="EMBL" id="PFQS01000045">
    <property type="protein sequence ID" value="PJC68932.1"/>
    <property type="molecule type" value="Genomic_DNA"/>
</dbReference>
<dbReference type="InterPro" id="IPR002314">
    <property type="entry name" value="aa-tRNA-synt_IIb"/>
</dbReference>
<comment type="caution">
    <text evidence="13">Lacks conserved residue(s) required for the propagation of feature annotation.</text>
</comment>
<dbReference type="GO" id="GO:0005737">
    <property type="term" value="C:cytoplasm"/>
    <property type="evidence" value="ECO:0007669"/>
    <property type="project" value="UniProtKB-SubCell"/>
</dbReference>
<organism evidence="15 16">
    <name type="scientific">candidate division WWE3 bacterium CG_4_8_14_3_um_filter_42_11</name>
    <dbReference type="NCBI Taxonomy" id="1975076"/>
    <lineage>
        <taxon>Bacteria</taxon>
        <taxon>Katanobacteria</taxon>
    </lineage>
</organism>
<keyword evidence="2 13" id="KW-0963">Cytoplasm</keyword>
<dbReference type="PANTHER" id="PTHR11451">
    <property type="entry name" value="THREONINE-TRNA LIGASE"/>
    <property type="match status" value="1"/>
</dbReference>
<comment type="subunit">
    <text evidence="13">Homodimer.</text>
</comment>
<comment type="subcellular location">
    <subcellularLocation>
        <location evidence="13">Cytoplasm</location>
    </subcellularLocation>
</comment>
<dbReference type="Pfam" id="PF00587">
    <property type="entry name" value="tRNA-synt_2b"/>
    <property type="match status" value="1"/>
</dbReference>
<dbReference type="Pfam" id="PF03129">
    <property type="entry name" value="HGTP_anticodon"/>
    <property type="match status" value="1"/>
</dbReference>
<keyword evidence="8 13" id="KW-0067">ATP-binding</keyword>
<dbReference type="GO" id="GO:0005524">
    <property type="term" value="F:ATP binding"/>
    <property type="evidence" value="ECO:0007669"/>
    <property type="project" value="UniProtKB-UniRule"/>
</dbReference>
<protein>
    <recommendedName>
        <fullName evidence="13">Threonine--tRNA ligase</fullName>
        <ecNumber evidence="13">6.1.1.3</ecNumber>
    </recommendedName>
    <alternativeName>
        <fullName evidence="13">Threonyl-tRNA synthetase</fullName>
        <shortName evidence="13">ThrRS</shortName>
    </alternativeName>
</protein>
<dbReference type="CDD" id="cd00860">
    <property type="entry name" value="ThrRS_anticodon"/>
    <property type="match status" value="1"/>
</dbReference>
<comment type="caution">
    <text evidence="15">The sequence shown here is derived from an EMBL/GenBank/DDBJ whole genome shotgun (WGS) entry which is preliminary data.</text>
</comment>
<sequence>MGNQSGTAKTSSLSRSEVFLMTKKENIMSDKKKEHLWALRHSAEHVMHQAVKELYPQVLLAMGPATDEGFYNDFDSSPAGVQAVTMTEEDFPKIEKRMQILIDLDLPIIKKEISENEARKLFKGNPYKLGWIDEITKKGEKITVYWTGKPGAKNSMVDLCSGPHLASTGEIKAFKLLSVAGAYWHGDEKNKMLTRIYGTAFENNKQLEHFLWVQKEAKKRDHRKLGVDLDLFTFSDLVGKGLPMLTSKGATIRRELERFVIDEELKRGYQHVITPPLAKTALYKTSGHYPYYKNTMYPVMKVDDDELILRPMTCPHHFMLYKSRPHSYRELPLRYAELAPQFRYEKSGELSGLMRVRMFCLADAHIFVEANKVKSEIKKVLELIDYMNRVLGLIKGVDYRYRLSLGDRADKKKYYKDDAAWDKAESILREVLHESDAPFFEASGEAAFYGPKIDIQVRKFNGAEETAFTVQYDFVMPKRFALRYIDGDGQEQEPIVIHRSSIGAFERTMAFLIEKYAGAFPVWLSPIQAVVIPIAERHVKYANSVAEFLMKDDIRVTVDARNEKMQSKIRDAQLQKIPYMLIVGDREQKEKGLAVRLRTGQDLGLMPFQKFVQVIREKIDKKTIDL</sequence>
<evidence type="ECO:0000256" key="5">
    <source>
        <dbReference type="ARBA" id="ARBA00022723"/>
    </source>
</evidence>
<dbReference type="Proteomes" id="UP000229438">
    <property type="component" value="Unassembled WGS sequence"/>
</dbReference>
<comment type="similarity">
    <text evidence="1 13">Belongs to the class-II aminoacyl-tRNA synthetase family.</text>
</comment>
<dbReference type="Pfam" id="PF07973">
    <property type="entry name" value="tRNA_SAD"/>
    <property type="match status" value="1"/>
</dbReference>
<dbReference type="PROSITE" id="PS50862">
    <property type="entry name" value="AA_TRNA_LIGASE_II"/>
    <property type="match status" value="1"/>
</dbReference>
<dbReference type="NCBIfam" id="TIGR00418">
    <property type="entry name" value="thrS"/>
    <property type="match status" value="1"/>
</dbReference>
<evidence type="ECO:0000256" key="13">
    <source>
        <dbReference type="HAMAP-Rule" id="MF_00184"/>
    </source>
</evidence>
<comment type="cofactor">
    <cofactor evidence="13">
        <name>Zn(2+)</name>
        <dbReference type="ChEBI" id="CHEBI:29105"/>
    </cofactor>
    <text evidence="13">Binds 1 zinc ion per subunit.</text>
</comment>
<dbReference type="GO" id="GO:0046872">
    <property type="term" value="F:metal ion binding"/>
    <property type="evidence" value="ECO:0007669"/>
    <property type="project" value="UniProtKB-KW"/>
</dbReference>
<dbReference type="InterPro" id="IPR012947">
    <property type="entry name" value="tRNA_SAD"/>
</dbReference>
<keyword evidence="5 13" id="KW-0479">Metal-binding</keyword>
<keyword evidence="7 13" id="KW-0862">Zinc</keyword>
<feature type="binding site" evidence="13">
    <location>
        <position position="498"/>
    </location>
    <ligand>
        <name>Zn(2+)</name>
        <dbReference type="ChEBI" id="CHEBI:29105"/>
        <note>catalytic</note>
    </ligand>
</feature>
<dbReference type="Gene3D" id="3.30.980.10">
    <property type="entry name" value="Threonyl-trna Synthetase, Chain A, domain 2"/>
    <property type="match status" value="1"/>
</dbReference>
<evidence type="ECO:0000256" key="6">
    <source>
        <dbReference type="ARBA" id="ARBA00022741"/>
    </source>
</evidence>
<feature type="binding site" evidence="13">
    <location>
        <position position="365"/>
    </location>
    <ligand>
        <name>Zn(2+)</name>
        <dbReference type="ChEBI" id="CHEBI:29105"/>
        <note>catalytic</note>
    </ligand>
</feature>
<dbReference type="FunFam" id="3.30.930.10:FF:000002">
    <property type="entry name" value="Threonine--tRNA ligase"/>
    <property type="match status" value="1"/>
</dbReference>
<evidence type="ECO:0000256" key="10">
    <source>
        <dbReference type="ARBA" id="ARBA00022917"/>
    </source>
</evidence>
<dbReference type="AlphaFoldDB" id="A0A2M8G768"/>
<dbReference type="SUPFAM" id="SSF55681">
    <property type="entry name" value="Class II aaRS and biotin synthetases"/>
    <property type="match status" value="1"/>
</dbReference>
<dbReference type="PRINTS" id="PR01047">
    <property type="entry name" value="TRNASYNTHTHR"/>
</dbReference>
<keyword evidence="11 13" id="KW-0030">Aminoacyl-tRNA synthetase</keyword>
<dbReference type="SUPFAM" id="SSF55186">
    <property type="entry name" value="ThrRS/AlaRS common domain"/>
    <property type="match status" value="1"/>
</dbReference>
<dbReference type="SMART" id="SM00863">
    <property type="entry name" value="tRNA_SAD"/>
    <property type="match status" value="1"/>
</dbReference>
<dbReference type="InterPro" id="IPR036621">
    <property type="entry name" value="Anticodon-bd_dom_sf"/>
</dbReference>
<dbReference type="InterPro" id="IPR018163">
    <property type="entry name" value="Thr/Ala-tRNA-synth_IIc_edit"/>
</dbReference>
<evidence type="ECO:0000256" key="8">
    <source>
        <dbReference type="ARBA" id="ARBA00022840"/>
    </source>
</evidence>
<keyword evidence="6 13" id="KW-0547">Nucleotide-binding</keyword>
<dbReference type="InterPro" id="IPR047246">
    <property type="entry name" value="ThrRS_anticodon"/>
</dbReference>
<evidence type="ECO:0000313" key="15">
    <source>
        <dbReference type="EMBL" id="PJC68932.1"/>
    </source>
</evidence>
<dbReference type="PANTHER" id="PTHR11451:SF56">
    <property type="entry name" value="THREONINE--TRNA LIGASE 1"/>
    <property type="match status" value="1"/>
</dbReference>
<evidence type="ECO:0000256" key="11">
    <source>
        <dbReference type="ARBA" id="ARBA00023146"/>
    </source>
</evidence>
<dbReference type="InterPro" id="IPR002320">
    <property type="entry name" value="Thr-tRNA-ligase_IIa"/>
</dbReference>
<evidence type="ECO:0000256" key="12">
    <source>
        <dbReference type="ARBA" id="ARBA00049515"/>
    </source>
</evidence>
<accession>A0A2M8G768</accession>
<dbReference type="InterPro" id="IPR045864">
    <property type="entry name" value="aa-tRNA-synth_II/BPL/LPL"/>
</dbReference>
<evidence type="ECO:0000256" key="7">
    <source>
        <dbReference type="ARBA" id="ARBA00022833"/>
    </source>
</evidence>
<keyword evidence="4 13" id="KW-0436">Ligase</keyword>
<dbReference type="InterPro" id="IPR006195">
    <property type="entry name" value="aa-tRNA-synth_II"/>
</dbReference>
<name>A0A2M8G768_UNCKA</name>
<feature type="domain" description="Aminoacyl-transfer RNA synthetases class-II family profile" evidence="14">
    <location>
        <begin position="249"/>
        <end position="521"/>
    </location>
</feature>
<dbReference type="EC" id="6.1.1.3" evidence="13"/>
<evidence type="ECO:0000259" key="14">
    <source>
        <dbReference type="PROSITE" id="PS50862"/>
    </source>
</evidence>
<dbReference type="InterPro" id="IPR033728">
    <property type="entry name" value="ThrRS_core"/>
</dbReference>
<dbReference type="SUPFAM" id="SSF52954">
    <property type="entry name" value="Class II aaRS ABD-related"/>
    <property type="match status" value="1"/>
</dbReference>
<keyword evidence="3 13" id="KW-0820">tRNA-binding</keyword>
<dbReference type="Gene3D" id="3.40.50.800">
    <property type="entry name" value="Anticodon-binding domain"/>
    <property type="match status" value="1"/>
</dbReference>
<dbReference type="GO" id="GO:0006435">
    <property type="term" value="P:threonyl-tRNA aminoacylation"/>
    <property type="evidence" value="ECO:0007669"/>
    <property type="project" value="UniProtKB-UniRule"/>
</dbReference>
<dbReference type="CDD" id="cd00771">
    <property type="entry name" value="ThrRS_core"/>
    <property type="match status" value="1"/>
</dbReference>
<evidence type="ECO:0000256" key="2">
    <source>
        <dbReference type="ARBA" id="ARBA00022490"/>
    </source>
</evidence>
<dbReference type="FunFam" id="3.30.980.10:FF:000005">
    <property type="entry name" value="Threonyl-tRNA synthetase, mitochondrial"/>
    <property type="match status" value="1"/>
</dbReference>
<evidence type="ECO:0000256" key="1">
    <source>
        <dbReference type="ARBA" id="ARBA00008226"/>
    </source>
</evidence>
<comment type="catalytic activity">
    <reaction evidence="12 13">
        <text>tRNA(Thr) + L-threonine + ATP = L-threonyl-tRNA(Thr) + AMP + diphosphate + H(+)</text>
        <dbReference type="Rhea" id="RHEA:24624"/>
        <dbReference type="Rhea" id="RHEA-COMP:9670"/>
        <dbReference type="Rhea" id="RHEA-COMP:9704"/>
        <dbReference type="ChEBI" id="CHEBI:15378"/>
        <dbReference type="ChEBI" id="CHEBI:30616"/>
        <dbReference type="ChEBI" id="CHEBI:33019"/>
        <dbReference type="ChEBI" id="CHEBI:57926"/>
        <dbReference type="ChEBI" id="CHEBI:78442"/>
        <dbReference type="ChEBI" id="CHEBI:78534"/>
        <dbReference type="ChEBI" id="CHEBI:456215"/>
        <dbReference type="EC" id="6.1.1.3"/>
    </reaction>
</comment>
<reference evidence="16" key="1">
    <citation type="submission" date="2017-09" db="EMBL/GenBank/DDBJ databases">
        <title>Depth-based differentiation of microbial function through sediment-hosted aquifers and enrichment of novel symbionts in the deep terrestrial subsurface.</title>
        <authorList>
            <person name="Probst A.J."/>
            <person name="Ladd B."/>
            <person name="Jarett J.K."/>
            <person name="Geller-Mcgrath D.E."/>
            <person name="Sieber C.M.K."/>
            <person name="Emerson J.B."/>
            <person name="Anantharaman K."/>
            <person name="Thomas B.C."/>
            <person name="Malmstrom R."/>
            <person name="Stieglmeier M."/>
            <person name="Klingl A."/>
            <person name="Woyke T."/>
            <person name="Ryan C.M."/>
            <person name="Banfield J.F."/>
        </authorList>
    </citation>
    <scope>NUCLEOTIDE SEQUENCE [LARGE SCALE GENOMIC DNA]</scope>
</reference>
<keyword evidence="9 13" id="KW-0694">RNA-binding</keyword>
<dbReference type="GO" id="GO:0004829">
    <property type="term" value="F:threonine-tRNA ligase activity"/>
    <property type="evidence" value="ECO:0007669"/>
    <property type="project" value="UniProtKB-UniRule"/>
</dbReference>
<keyword evidence="10 13" id="KW-0648">Protein biosynthesis</keyword>
<dbReference type="InterPro" id="IPR004154">
    <property type="entry name" value="Anticodon-bd"/>
</dbReference>
<evidence type="ECO:0000256" key="3">
    <source>
        <dbReference type="ARBA" id="ARBA00022555"/>
    </source>
</evidence>
<feature type="binding site" evidence="13">
    <location>
        <position position="314"/>
    </location>
    <ligand>
        <name>Zn(2+)</name>
        <dbReference type="ChEBI" id="CHEBI:29105"/>
        <note>catalytic</note>
    </ligand>
</feature>
<gene>
    <name evidence="13" type="primary">thrS</name>
    <name evidence="15" type="ORF">CO015_02225</name>
</gene>
<dbReference type="HAMAP" id="MF_00184">
    <property type="entry name" value="Thr_tRNA_synth"/>
    <property type="match status" value="1"/>
</dbReference>
<evidence type="ECO:0000256" key="4">
    <source>
        <dbReference type="ARBA" id="ARBA00022598"/>
    </source>
</evidence>
<dbReference type="GO" id="GO:0000049">
    <property type="term" value="F:tRNA binding"/>
    <property type="evidence" value="ECO:0007669"/>
    <property type="project" value="UniProtKB-KW"/>
</dbReference>
<evidence type="ECO:0000313" key="16">
    <source>
        <dbReference type="Proteomes" id="UP000229438"/>
    </source>
</evidence>
<evidence type="ECO:0000256" key="9">
    <source>
        <dbReference type="ARBA" id="ARBA00022884"/>
    </source>
</evidence>
<proteinExistence type="inferred from homology"/>
<dbReference type="Gene3D" id="3.30.54.20">
    <property type="match status" value="1"/>
</dbReference>